<dbReference type="Pfam" id="PF04173">
    <property type="entry name" value="DoxD"/>
    <property type="match status" value="1"/>
</dbReference>
<dbReference type="Pfam" id="PF07680">
    <property type="entry name" value="DoxA"/>
    <property type="match status" value="1"/>
</dbReference>
<dbReference type="Proteomes" id="UP000544222">
    <property type="component" value="Unassembled WGS sequence"/>
</dbReference>
<feature type="domain" description="TQO small subunit DoxD" evidence="2">
    <location>
        <begin position="15"/>
        <end position="179"/>
    </location>
</feature>
<protein>
    <submittedName>
        <fullName evidence="4">Thiosulfate dehydrogenase [quinone] large subunit</fullName>
        <ecNumber evidence="4">1.8.5.2</ecNumber>
    </submittedName>
</protein>
<feature type="domain" description="Thiosulphate:quinone oxidoreductase small subunit DoxA" evidence="3">
    <location>
        <begin position="205"/>
        <end position="331"/>
    </location>
</feature>
<evidence type="ECO:0000259" key="2">
    <source>
        <dbReference type="Pfam" id="PF04173"/>
    </source>
</evidence>
<keyword evidence="1" id="KW-1133">Transmembrane helix</keyword>
<dbReference type="EC" id="1.8.5.2" evidence="4"/>
<dbReference type="InterPro" id="IPR007301">
    <property type="entry name" value="DoxD"/>
</dbReference>
<accession>A0A7W5DP85</accession>
<dbReference type="InterPro" id="IPR017192">
    <property type="entry name" value="ThioSO4-Q_OxRdtase_DoxA/D"/>
</dbReference>
<organism evidence="4 5">
    <name type="scientific">Microbacter margulisiae</name>
    <dbReference type="NCBI Taxonomy" id="1350067"/>
    <lineage>
        <taxon>Bacteria</taxon>
        <taxon>Pseudomonadati</taxon>
        <taxon>Bacteroidota</taxon>
        <taxon>Bacteroidia</taxon>
        <taxon>Bacteroidales</taxon>
        <taxon>Porphyromonadaceae</taxon>
        <taxon>Microbacter</taxon>
    </lineage>
</organism>
<evidence type="ECO:0000259" key="3">
    <source>
        <dbReference type="Pfam" id="PF07680"/>
    </source>
</evidence>
<evidence type="ECO:0000313" key="4">
    <source>
        <dbReference type="EMBL" id="MBB3186569.1"/>
    </source>
</evidence>
<proteinExistence type="predicted"/>
<keyword evidence="5" id="KW-1185">Reference proteome</keyword>
<dbReference type="PIRSF" id="PIRSF037390">
    <property type="entry name" value="Thiosulph_Quin_oxidored_DoxA-D"/>
    <property type="match status" value="1"/>
</dbReference>
<dbReference type="InterPro" id="IPR011636">
    <property type="entry name" value="DoxA"/>
</dbReference>
<feature type="transmembrane region" description="Helical" evidence="1">
    <location>
        <begin position="76"/>
        <end position="96"/>
    </location>
</feature>
<dbReference type="EMBL" id="JACHYB010000001">
    <property type="protein sequence ID" value="MBB3186569.1"/>
    <property type="molecule type" value="Genomic_DNA"/>
</dbReference>
<feature type="transmembrane region" description="Helical" evidence="1">
    <location>
        <begin position="12"/>
        <end position="32"/>
    </location>
</feature>
<evidence type="ECO:0000256" key="1">
    <source>
        <dbReference type="SAM" id="Phobius"/>
    </source>
</evidence>
<feature type="transmembrane region" description="Helical" evidence="1">
    <location>
        <begin position="103"/>
        <end position="124"/>
    </location>
</feature>
<keyword evidence="1" id="KW-0472">Membrane</keyword>
<keyword evidence="1" id="KW-0812">Transmembrane</keyword>
<feature type="transmembrane region" description="Helical" evidence="1">
    <location>
        <begin position="130"/>
        <end position="151"/>
    </location>
</feature>
<dbReference type="GO" id="GO:0043831">
    <property type="term" value="F:thiosulfate dehydrogenase (quinone) activity"/>
    <property type="evidence" value="ECO:0007669"/>
    <property type="project" value="UniProtKB-EC"/>
</dbReference>
<sequence>MKNNHIQSTTSAGFFTLALRLVIGWTYFSAFWRRLILANKLNPDIPGYIGEKFNHFLPNALGIKPMIEFLLLHPHLLLISMMLFTIVEATLGLFIMSGLFSRLMSIGVFLLAMGILLGSGWLGTTCLDEWQIGILGMAGGFTLFLTGSDAFSLDHYFIRKGYGFTSKSWFKWLGSGALPMKNPKWFVLGGAVFIFGMTLFTNQYFHGGVWGALHNKSVKPKIEISNVKWHNSELTFDIYRTEGVDVYGSFLIGIEIDNQKNEAVKSLNEHDLAKFPLANIRNYYVAKVVPGKHSLVVPLGAKAEIKIDTGGLSTAQNYTLKLIDISGIEWTAPVNQPITSDITSEN</sequence>
<name>A0A7W5DP85_9PORP</name>
<reference evidence="4 5" key="1">
    <citation type="submission" date="2020-08" db="EMBL/GenBank/DDBJ databases">
        <title>Genomic Encyclopedia of Type Strains, Phase IV (KMG-IV): sequencing the most valuable type-strain genomes for metagenomic binning, comparative biology and taxonomic classification.</title>
        <authorList>
            <person name="Goeker M."/>
        </authorList>
    </citation>
    <scope>NUCLEOTIDE SEQUENCE [LARGE SCALE GENOMIC DNA]</scope>
    <source>
        <strain evidence="4 5">DSM 27471</strain>
    </source>
</reference>
<dbReference type="AlphaFoldDB" id="A0A7W5DP85"/>
<feature type="transmembrane region" description="Helical" evidence="1">
    <location>
        <begin position="185"/>
        <end position="205"/>
    </location>
</feature>
<comment type="caution">
    <text evidence="4">The sequence shown here is derived from an EMBL/GenBank/DDBJ whole genome shotgun (WGS) entry which is preliminary data.</text>
</comment>
<evidence type="ECO:0000313" key="5">
    <source>
        <dbReference type="Proteomes" id="UP000544222"/>
    </source>
</evidence>
<gene>
    <name evidence="4" type="ORF">FHX64_000732</name>
</gene>
<dbReference type="RefSeq" id="WP_183412443.1">
    <property type="nucleotide sequence ID" value="NZ_JACHYB010000001.1"/>
</dbReference>
<keyword evidence="4" id="KW-0560">Oxidoreductase</keyword>